<gene>
    <name evidence="2" type="ORF">OH76DRAFT_776188</name>
</gene>
<organism evidence="2 3">
    <name type="scientific">Lentinus brumalis</name>
    <dbReference type="NCBI Taxonomy" id="2498619"/>
    <lineage>
        <taxon>Eukaryota</taxon>
        <taxon>Fungi</taxon>
        <taxon>Dikarya</taxon>
        <taxon>Basidiomycota</taxon>
        <taxon>Agaricomycotina</taxon>
        <taxon>Agaricomycetes</taxon>
        <taxon>Polyporales</taxon>
        <taxon>Polyporaceae</taxon>
        <taxon>Lentinus</taxon>
    </lineage>
</organism>
<evidence type="ECO:0000313" key="3">
    <source>
        <dbReference type="Proteomes" id="UP000256964"/>
    </source>
</evidence>
<protein>
    <submittedName>
        <fullName evidence="2">Uncharacterized protein</fullName>
    </submittedName>
</protein>
<name>A0A371D4B6_9APHY</name>
<sequence length="77" mass="8764">MVATKRRCTGCRNLEDILSGRSLSRAARRCQNWCDRPPVRSPVNTALQHDHTARMPDSRRHMRGRPLGSTGQSAYCR</sequence>
<feature type="compositionally biased region" description="Basic and acidic residues" evidence="1">
    <location>
        <begin position="48"/>
        <end position="59"/>
    </location>
</feature>
<reference evidence="2 3" key="1">
    <citation type="journal article" date="2018" name="Biotechnol. Biofuels">
        <title>Integrative visual omics of the white-rot fungus Polyporus brumalis exposes the biotechnological potential of its oxidative enzymes for delignifying raw plant biomass.</title>
        <authorList>
            <person name="Miyauchi S."/>
            <person name="Rancon A."/>
            <person name="Drula E."/>
            <person name="Hage H."/>
            <person name="Chaduli D."/>
            <person name="Favel A."/>
            <person name="Grisel S."/>
            <person name="Henrissat B."/>
            <person name="Herpoel-Gimbert I."/>
            <person name="Ruiz-Duenas F.J."/>
            <person name="Chevret D."/>
            <person name="Hainaut M."/>
            <person name="Lin J."/>
            <person name="Wang M."/>
            <person name="Pangilinan J."/>
            <person name="Lipzen A."/>
            <person name="Lesage-Meessen L."/>
            <person name="Navarro D."/>
            <person name="Riley R."/>
            <person name="Grigoriev I.V."/>
            <person name="Zhou S."/>
            <person name="Raouche S."/>
            <person name="Rosso M.N."/>
        </authorList>
    </citation>
    <scope>NUCLEOTIDE SEQUENCE [LARGE SCALE GENOMIC DNA]</scope>
    <source>
        <strain evidence="2 3">BRFM 1820</strain>
    </source>
</reference>
<evidence type="ECO:0000256" key="1">
    <source>
        <dbReference type="SAM" id="MobiDB-lite"/>
    </source>
</evidence>
<accession>A0A371D4B6</accession>
<keyword evidence="3" id="KW-1185">Reference proteome</keyword>
<proteinExistence type="predicted"/>
<dbReference type="AlphaFoldDB" id="A0A371D4B6"/>
<dbReference type="EMBL" id="KZ857419">
    <property type="protein sequence ID" value="RDX47351.1"/>
    <property type="molecule type" value="Genomic_DNA"/>
</dbReference>
<evidence type="ECO:0000313" key="2">
    <source>
        <dbReference type="EMBL" id="RDX47351.1"/>
    </source>
</evidence>
<feature type="region of interest" description="Disordered" evidence="1">
    <location>
        <begin position="41"/>
        <end position="77"/>
    </location>
</feature>
<dbReference type="Proteomes" id="UP000256964">
    <property type="component" value="Unassembled WGS sequence"/>
</dbReference>